<evidence type="ECO:0000256" key="1">
    <source>
        <dbReference type="ARBA" id="ARBA00023157"/>
    </source>
</evidence>
<dbReference type="Gene3D" id="2.60.120.470">
    <property type="entry name" value="PITH domain"/>
    <property type="match status" value="1"/>
</dbReference>
<dbReference type="InterPro" id="IPR036249">
    <property type="entry name" value="Thioredoxin-like_sf"/>
</dbReference>
<feature type="domain" description="PITH" evidence="4">
    <location>
        <begin position="88"/>
        <end position="283"/>
    </location>
</feature>
<protein>
    <recommendedName>
        <fullName evidence="7">Thioredoxin-like protein 1</fullName>
    </recommendedName>
</protein>
<dbReference type="SUPFAM" id="SSF52833">
    <property type="entry name" value="Thioredoxin-like"/>
    <property type="match status" value="1"/>
</dbReference>
<accession>A0ABP1R2C0</accession>
<feature type="compositionally biased region" description="Basic residues" evidence="2">
    <location>
        <begin position="380"/>
        <end position="391"/>
    </location>
</feature>
<dbReference type="Pfam" id="PF00085">
    <property type="entry name" value="Thioredoxin"/>
    <property type="match status" value="1"/>
</dbReference>
<evidence type="ECO:0000256" key="2">
    <source>
        <dbReference type="SAM" id="MobiDB-lite"/>
    </source>
</evidence>
<dbReference type="EMBL" id="CAXLJM020000057">
    <property type="protein sequence ID" value="CAL8117864.1"/>
    <property type="molecule type" value="Genomic_DNA"/>
</dbReference>
<dbReference type="InterPro" id="IPR010400">
    <property type="entry name" value="PITH_dom"/>
</dbReference>
<dbReference type="InterPro" id="IPR008979">
    <property type="entry name" value="Galactose-bd-like_sf"/>
</dbReference>
<dbReference type="Proteomes" id="UP001642540">
    <property type="component" value="Unassembled WGS sequence"/>
</dbReference>
<keyword evidence="6" id="KW-1185">Reference proteome</keyword>
<proteinExistence type="predicted"/>
<gene>
    <name evidence="5" type="ORF">ODALV1_LOCUS17873</name>
</gene>
<evidence type="ECO:0000259" key="3">
    <source>
        <dbReference type="PROSITE" id="PS51352"/>
    </source>
</evidence>
<feature type="compositionally biased region" description="Polar residues" evidence="2">
    <location>
        <begin position="348"/>
        <end position="364"/>
    </location>
</feature>
<dbReference type="InterPro" id="IPR037047">
    <property type="entry name" value="PITH_dom_sf"/>
</dbReference>
<dbReference type="SUPFAM" id="SSF49785">
    <property type="entry name" value="Galactose-binding domain-like"/>
    <property type="match status" value="1"/>
</dbReference>
<dbReference type="CDD" id="cd02947">
    <property type="entry name" value="TRX_family"/>
    <property type="match status" value="1"/>
</dbReference>
<feature type="compositionally biased region" description="Low complexity" evidence="2">
    <location>
        <begin position="313"/>
        <end position="340"/>
    </location>
</feature>
<name>A0ABP1R2C0_9HEXA</name>
<sequence>MSNIKIVADDEEFNAVMKASGDDLVVIDFFTTWCRPCRSMEPVFEEMAMRYPKVMFLKVDADKCFDTAMSYRVTGVPFFVIYFNKMVVETVQGANQQELELKIRLAEIESRRASAMQQSNHSGNLSTTISTFGKLGAISAYIDFEKSQCINDLSPTSFHNFLIGKKLVSGKGSGKLQSFKIRANAQTGPKILRFFINHPKVLDFGVGSTLAPSQEVTLSHQDLTGERAIELRSGSFQMVTNVQIFVTSGQSKNSKIEIESLQLFGAPVLSTQPLTSLTPSSFISAAPSYIPTAERSICNNQMCNTQDDQLGHSVSPSVTPSAVSPHQQQQQQAHSSSHHPLQIPGPSRHQQQTDGNHNQPSAEEQLSPRHRPSVNSNSHSHQHNHHQYREQ</sequence>
<evidence type="ECO:0008006" key="7">
    <source>
        <dbReference type="Google" id="ProtNLM"/>
    </source>
</evidence>
<dbReference type="Pfam" id="PF06201">
    <property type="entry name" value="PITH"/>
    <property type="match status" value="1"/>
</dbReference>
<organism evidence="5 6">
    <name type="scientific">Orchesella dallaii</name>
    <dbReference type="NCBI Taxonomy" id="48710"/>
    <lineage>
        <taxon>Eukaryota</taxon>
        <taxon>Metazoa</taxon>
        <taxon>Ecdysozoa</taxon>
        <taxon>Arthropoda</taxon>
        <taxon>Hexapoda</taxon>
        <taxon>Collembola</taxon>
        <taxon>Entomobryomorpha</taxon>
        <taxon>Entomobryoidea</taxon>
        <taxon>Orchesellidae</taxon>
        <taxon>Orchesellinae</taxon>
        <taxon>Orchesella</taxon>
    </lineage>
</organism>
<dbReference type="PROSITE" id="PS51532">
    <property type="entry name" value="PITH"/>
    <property type="match status" value="1"/>
</dbReference>
<evidence type="ECO:0000313" key="5">
    <source>
        <dbReference type="EMBL" id="CAL8117864.1"/>
    </source>
</evidence>
<feature type="region of interest" description="Disordered" evidence="2">
    <location>
        <begin position="303"/>
        <end position="391"/>
    </location>
</feature>
<feature type="domain" description="Thioredoxin" evidence="3">
    <location>
        <begin position="1"/>
        <end position="113"/>
    </location>
</feature>
<dbReference type="Gene3D" id="3.40.30.10">
    <property type="entry name" value="Glutaredoxin"/>
    <property type="match status" value="1"/>
</dbReference>
<reference evidence="5 6" key="1">
    <citation type="submission" date="2024-08" db="EMBL/GenBank/DDBJ databases">
        <authorList>
            <person name="Cucini C."/>
            <person name="Frati F."/>
        </authorList>
    </citation>
    <scope>NUCLEOTIDE SEQUENCE [LARGE SCALE GENOMIC DNA]</scope>
</reference>
<dbReference type="InterPro" id="IPR013766">
    <property type="entry name" value="Thioredoxin_domain"/>
</dbReference>
<dbReference type="PANTHER" id="PTHR46115">
    <property type="entry name" value="THIOREDOXIN-LIKE PROTEIN 1"/>
    <property type="match status" value="1"/>
</dbReference>
<evidence type="ECO:0000259" key="4">
    <source>
        <dbReference type="PROSITE" id="PS51532"/>
    </source>
</evidence>
<comment type="caution">
    <text evidence="5">The sequence shown here is derived from an EMBL/GenBank/DDBJ whole genome shotgun (WGS) entry which is preliminary data.</text>
</comment>
<evidence type="ECO:0000313" key="6">
    <source>
        <dbReference type="Proteomes" id="UP001642540"/>
    </source>
</evidence>
<dbReference type="PROSITE" id="PS51352">
    <property type="entry name" value="THIOREDOXIN_2"/>
    <property type="match status" value="1"/>
</dbReference>
<keyword evidence="1" id="KW-1015">Disulfide bond</keyword>